<reference evidence="3 4" key="1">
    <citation type="submission" date="2021-03" db="EMBL/GenBank/DDBJ databases">
        <title>Genomic Encyclopedia of Type Strains, Phase IV (KMG-IV): sequencing the most valuable type-strain genomes for metagenomic binning, comparative biology and taxonomic classification.</title>
        <authorList>
            <person name="Goeker M."/>
        </authorList>
    </citation>
    <scope>NUCLEOTIDE SEQUENCE [LARGE SCALE GENOMIC DNA]</scope>
    <source>
        <strain evidence="3 4">DSM 27512</strain>
    </source>
</reference>
<keyword evidence="1" id="KW-0812">Transmembrane</keyword>
<dbReference type="RefSeq" id="WP_209661329.1">
    <property type="nucleotide sequence ID" value="NZ_JAGGLI010000025.1"/>
</dbReference>
<dbReference type="InterPro" id="IPR025642">
    <property type="entry name" value="DUF4342"/>
</dbReference>
<dbReference type="Proteomes" id="UP001314903">
    <property type="component" value="Unassembled WGS sequence"/>
</dbReference>
<protein>
    <submittedName>
        <fullName evidence="3">Uncharacterized protein YneF (UPF0154 family)</fullName>
    </submittedName>
</protein>
<dbReference type="InterPro" id="IPR009060">
    <property type="entry name" value="UBA-like_sf"/>
</dbReference>
<comment type="caution">
    <text evidence="3">The sequence shown here is derived from an EMBL/GenBank/DDBJ whole genome shotgun (WGS) entry which is preliminary data.</text>
</comment>
<evidence type="ECO:0000313" key="4">
    <source>
        <dbReference type="Proteomes" id="UP001314903"/>
    </source>
</evidence>
<dbReference type="EMBL" id="JAGGLI010000025">
    <property type="protein sequence ID" value="MBP2028274.1"/>
    <property type="molecule type" value="Genomic_DNA"/>
</dbReference>
<evidence type="ECO:0000256" key="1">
    <source>
        <dbReference type="SAM" id="Phobius"/>
    </source>
</evidence>
<keyword evidence="1" id="KW-0472">Membrane</keyword>
<feature type="transmembrane region" description="Helical" evidence="1">
    <location>
        <begin position="89"/>
        <end position="113"/>
    </location>
</feature>
<feature type="domain" description="DUF4342" evidence="2">
    <location>
        <begin position="48"/>
        <end position="118"/>
    </location>
</feature>
<evidence type="ECO:0000259" key="2">
    <source>
        <dbReference type="Pfam" id="PF14242"/>
    </source>
</evidence>
<dbReference type="Pfam" id="PF14242">
    <property type="entry name" value="DUF4342"/>
    <property type="match status" value="1"/>
</dbReference>
<keyword evidence="1" id="KW-1133">Transmembrane helix</keyword>
<organism evidence="3 4">
    <name type="scientific">Acetoanaerobium pronyense</name>
    <dbReference type="NCBI Taxonomy" id="1482736"/>
    <lineage>
        <taxon>Bacteria</taxon>
        <taxon>Bacillati</taxon>
        <taxon>Bacillota</taxon>
        <taxon>Clostridia</taxon>
        <taxon>Peptostreptococcales</taxon>
        <taxon>Filifactoraceae</taxon>
        <taxon>Acetoanaerobium</taxon>
    </lineage>
</organism>
<dbReference type="SUPFAM" id="SSF46934">
    <property type="entry name" value="UBA-like"/>
    <property type="match status" value="1"/>
</dbReference>
<accession>A0ABS4KKF7</accession>
<name>A0ABS4KKF7_9FIRM</name>
<proteinExistence type="predicted"/>
<keyword evidence="4" id="KW-1185">Reference proteome</keyword>
<dbReference type="Gene3D" id="1.10.8.10">
    <property type="entry name" value="DNA helicase RuvA subunit, C-terminal domain"/>
    <property type="match status" value="1"/>
</dbReference>
<gene>
    <name evidence="3" type="ORF">J2Z35_002075</name>
</gene>
<evidence type="ECO:0000313" key="3">
    <source>
        <dbReference type="EMBL" id="MBP2028274.1"/>
    </source>
</evidence>
<sequence>MKFTLEEIDLIRKRTNASYKDAKEALERAEGDMVGALAYLDEMGKAKDEGYRGRNRFVERVKALIHKGNIVKLTVHDEDHKILSIPLNIVIIAAILAIHIVLIGLLVAVVLGYEITIENTEKNNKVKPGINIFKDEQHPKV</sequence>